<protein>
    <submittedName>
        <fullName evidence="1">Alpha/beta hydrolase</fullName>
    </submittedName>
</protein>
<organism evidence="1 2">
    <name type="scientific">Streptomyces scopuliridis</name>
    <dbReference type="NCBI Taxonomy" id="452529"/>
    <lineage>
        <taxon>Bacteria</taxon>
        <taxon>Bacillati</taxon>
        <taxon>Actinomycetota</taxon>
        <taxon>Actinomycetes</taxon>
        <taxon>Kitasatosporales</taxon>
        <taxon>Streptomycetaceae</taxon>
        <taxon>Streptomyces</taxon>
    </lineage>
</organism>
<evidence type="ECO:0000313" key="1">
    <source>
        <dbReference type="EMBL" id="WSC02485.1"/>
    </source>
</evidence>
<gene>
    <name evidence="1" type="ORF">OG835_39515</name>
</gene>
<proteinExistence type="predicted"/>
<reference evidence="1" key="1">
    <citation type="submission" date="2022-10" db="EMBL/GenBank/DDBJ databases">
        <title>The complete genomes of actinobacterial strains from the NBC collection.</title>
        <authorList>
            <person name="Joergensen T.S."/>
            <person name="Alvarez Arevalo M."/>
            <person name="Sterndorff E.B."/>
            <person name="Faurdal D."/>
            <person name="Vuksanovic O."/>
            <person name="Mourched A.-S."/>
            <person name="Charusanti P."/>
            <person name="Shaw S."/>
            <person name="Blin K."/>
            <person name="Weber T."/>
        </authorList>
    </citation>
    <scope>NUCLEOTIDE SEQUENCE</scope>
    <source>
        <strain evidence="1">NBC 01771</strain>
    </source>
</reference>
<name>A0ACD4ZW79_9ACTN</name>
<dbReference type="EMBL" id="CP109109">
    <property type="protein sequence ID" value="WSC02485.1"/>
    <property type="molecule type" value="Genomic_DNA"/>
</dbReference>
<keyword evidence="1" id="KW-0378">Hydrolase</keyword>
<sequence length="282" mass="29787">MSTTRADSRTEETTVRTDDGAALAVTVLAPLRAPTGTTVVLAHGWAAGRRVWGTVTDRLIRSGHRVVLYDQRGHGASGLGKEPIAIRRFGADLAAVLGETGSRDALLVGHSGGGFAALSYVTADPGAARRLRGLVLLGTAAHDQDTPDSEVRMMGSALFSRALRRPALGRRLLAQTMGKGADPYALEVNRQMFAAASPRVRADCFASSRGMDLRAELATVDVPAVVLAGEHDRVVKPELGDALAKALPDARFERLPGAGHMLPLERPAEIVRAVSGLIARPR</sequence>
<accession>A0ACD4ZW79</accession>
<dbReference type="Proteomes" id="UP001348369">
    <property type="component" value="Chromosome"/>
</dbReference>
<evidence type="ECO:0000313" key="2">
    <source>
        <dbReference type="Proteomes" id="UP001348369"/>
    </source>
</evidence>
<keyword evidence="2" id="KW-1185">Reference proteome</keyword>